<evidence type="ECO:0000256" key="3">
    <source>
        <dbReference type="ARBA" id="ARBA00018311"/>
    </source>
</evidence>
<dbReference type="SMART" id="SM01027">
    <property type="entry name" value="Beta-Casp"/>
    <property type="match status" value="1"/>
</dbReference>
<dbReference type="FunFam" id="3.40.50.10890:FF:000001">
    <property type="entry name" value="Cleavage and polyadenylation specificity factor subunit 3"/>
    <property type="match status" value="1"/>
</dbReference>
<dbReference type="InterPro" id="IPR021718">
    <property type="entry name" value="CPSF73-100_C"/>
</dbReference>
<keyword evidence="7" id="KW-0378">Hydrolase</keyword>
<keyword evidence="12" id="KW-0175">Coiled coil</keyword>
<evidence type="ECO:0000256" key="10">
    <source>
        <dbReference type="ARBA" id="ARBA00069466"/>
    </source>
</evidence>
<evidence type="ECO:0000256" key="1">
    <source>
        <dbReference type="ARBA" id="ARBA00004123"/>
    </source>
</evidence>
<dbReference type="GO" id="GO:0005847">
    <property type="term" value="C:mRNA cleavage and polyadenylation specificity factor complex"/>
    <property type="evidence" value="ECO:0007669"/>
    <property type="project" value="EnsemblFungi"/>
</dbReference>
<feature type="coiled-coil region" evidence="12">
    <location>
        <begin position="488"/>
        <end position="525"/>
    </location>
</feature>
<evidence type="ECO:0000256" key="7">
    <source>
        <dbReference type="ARBA" id="ARBA00022801"/>
    </source>
</evidence>
<keyword evidence="6" id="KW-0255">Endonuclease</keyword>
<dbReference type="RefSeq" id="XP_004178277.1">
    <property type="nucleotide sequence ID" value="XM_004178229.1"/>
</dbReference>
<dbReference type="Pfam" id="PF10996">
    <property type="entry name" value="Beta-Casp"/>
    <property type="match status" value="1"/>
</dbReference>
<dbReference type="GO" id="GO:0003723">
    <property type="term" value="F:RNA binding"/>
    <property type="evidence" value="ECO:0007669"/>
    <property type="project" value="TreeGrafter"/>
</dbReference>
<dbReference type="InterPro" id="IPR001279">
    <property type="entry name" value="Metallo-B-lactamas"/>
</dbReference>
<evidence type="ECO:0000313" key="17">
    <source>
        <dbReference type="Proteomes" id="UP000002866"/>
    </source>
</evidence>
<dbReference type="EMBL" id="HE806316">
    <property type="protein sequence ID" value="CCH58758.1"/>
    <property type="molecule type" value="Genomic_DNA"/>
</dbReference>
<dbReference type="InterPro" id="IPR050698">
    <property type="entry name" value="MBL"/>
</dbReference>
<name>I2GXA6_HENB6</name>
<dbReference type="KEGG" id="tbl:TBLA_0A09750"/>
<evidence type="ECO:0000256" key="2">
    <source>
        <dbReference type="ARBA" id="ARBA00010624"/>
    </source>
</evidence>
<dbReference type="GO" id="GO:0031126">
    <property type="term" value="P:sno(s)RNA 3'-end processing"/>
    <property type="evidence" value="ECO:0007669"/>
    <property type="project" value="EnsemblFungi"/>
</dbReference>
<dbReference type="SMART" id="SM00849">
    <property type="entry name" value="Lactamase_B"/>
    <property type="match status" value="1"/>
</dbReference>
<evidence type="ECO:0000313" key="16">
    <source>
        <dbReference type="EMBL" id="CCH58758.1"/>
    </source>
</evidence>
<protein>
    <recommendedName>
        <fullName evidence="3">Endoribonuclease YSH1</fullName>
    </recommendedName>
    <alternativeName>
        <fullName evidence="10">Endoribonuclease ysh1</fullName>
    </alternativeName>
    <alternativeName>
        <fullName evidence="9 11">mRNA 3'-end-processing protein YSH1</fullName>
    </alternativeName>
</protein>
<sequence length="781" mass="88032">MDTKQSITTTAGSIKPQDFKFFALGGANEVGRSCHIIQYKGKTVMLDAGIHPAYQGLASLPFYDDFDLSTIDVLLISHFHLDHAASLPYVMQRTNFRGRVFMTHPTKAIYRWLLRDFVKVTSIGGDAENKDENLYNDEDLVESFDRIETIDYHSTIDVNGIKFTAYHAGHVLGAAMFQIEIAGLRILFTGDYSRELDRHLNSAEIPPLASDILIVESTFGTATHEPRLNREMKLTQLVHSIVSRGGRVLMPVFALGRAQEIMLILDEYWNNHHEELGGGQVPIYYASSLAKKCMSVFQTYVNMMNDDIRKKFRDSQTNPFIFKNISYLRNLDNFEDFGPSVLLASPGMLQSGISRDLLERWCPEDKNMVLITGYSVEGTMAKYLMVEPDTIPSINNPEISIPRRCKIEEISFAAHVDFQENLEFIEKINASNIILVHGESNPMGRLKSAILSNFTSLKGTENEVHVYNPRNGVEVTLEFKGTHIAKAIGSIVDQIKNKEAEIQKIKDEKLKVEQKEVKYENKDEENITQISKIEEEGIVISGLLVSNEKNFNLDLVSLSDLREHHSELSTTIVKERQSVHVDCKKELIYWHLCQMFGDVEVIIDEDNVSGIKQEEPNSEDNGKLVLKLMGDILLTVFENIATLEWTQGLMTDTVADSIIAILMSVDSTPASVKMSSHTCNHGEEHKITEQDKAELLQRDEVWKIKQISELFKEQFGDSFTLLLDKENPSTSGDIKGKISFGKNESTINFSQMKIEECNSNPLKGRIESILNIGANLAASLC</sequence>
<dbReference type="CDD" id="cd16292">
    <property type="entry name" value="CPSF3-like_MBL-fold"/>
    <property type="match status" value="1"/>
</dbReference>
<evidence type="ECO:0000256" key="12">
    <source>
        <dbReference type="SAM" id="Coils"/>
    </source>
</evidence>
<dbReference type="FunFam" id="3.60.15.10:FF:000001">
    <property type="entry name" value="Cleavage and polyadenylation specificity factor"/>
    <property type="match status" value="1"/>
</dbReference>
<evidence type="ECO:0000256" key="5">
    <source>
        <dbReference type="ARBA" id="ARBA00022722"/>
    </source>
</evidence>
<evidence type="ECO:0000256" key="11">
    <source>
        <dbReference type="ARBA" id="ARBA00075008"/>
    </source>
</evidence>
<gene>
    <name evidence="16" type="primary">TBLA0A09750</name>
    <name evidence="16" type="ORF">TBLA_0A09750</name>
</gene>
<dbReference type="InterPro" id="IPR036866">
    <property type="entry name" value="RibonucZ/Hydroxyglut_hydro"/>
</dbReference>
<dbReference type="InterPro" id="IPR011108">
    <property type="entry name" value="RMMBL"/>
</dbReference>
<evidence type="ECO:0000259" key="15">
    <source>
        <dbReference type="SMART" id="SM01098"/>
    </source>
</evidence>
<dbReference type="GO" id="GO:0034247">
    <property type="term" value="P:snoRNA splicing"/>
    <property type="evidence" value="ECO:0007669"/>
    <property type="project" value="EnsemblFungi"/>
</dbReference>
<dbReference type="Proteomes" id="UP000002866">
    <property type="component" value="Chromosome 1"/>
</dbReference>
<keyword evidence="4" id="KW-0507">mRNA processing</keyword>
<dbReference type="GO" id="GO:0004534">
    <property type="term" value="F:5'-3' RNA exonuclease activity"/>
    <property type="evidence" value="ECO:0007669"/>
    <property type="project" value="TreeGrafter"/>
</dbReference>
<dbReference type="PANTHER" id="PTHR11203">
    <property type="entry name" value="CLEAVAGE AND POLYADENYLATION SPECIFICITY FACTOR FAMILY MEMBER"/>
    <property type="match status" value="1"/>
</dbReference>
<comment type="subcellular location">
    <subcellularLocation>
        <location evidence="1">Nucleus</location>
    </subcellularLocation>
</comment>
<dbReference type="GeneID" id="14493488"/>
<accession>I2GXA6</accession>
<evidence type="ECO:0000259" key="14">
    <source>
        <dbReference type="SMART" id="SM01027"/>
    </source>
</evidence>
<comment type="similarity">
    <text evidence="2">Belongs to the metallo-beta-lactamase superfamily. RNA-metabolizing metallo-beta-lactamase-like family. CPSF2/YSH1 subfamily.</text>
</comment>
<dbReference type="Pfam" id="PF11718">
    <property type="entry name" value="CPSF73-100_C"/>
    <property type="match status" value="1"/>
</dbReference>
<dbReference type="HOGENOM" id="CLU_009673_2_3_1"/>
<feature type="domain" description="Metallo-beta-lactamase" evidence="13">
    <location>
        <begin position="31"/>
        <end position="246"/>
    </location>
</feature>
<evidence type="ECO:0000256" key="4">
    <source>
        <dbReference type="ARBA" id="ARBA00022664"/>
    </source>
</evidence>
<dbReference type="GO" id="GO:0006397">
    <property type="term" value="P:mRNA processing"/>
    <property type="evidence" value="ECO:0007669"/>
    <property type="project" value="UniProtKB-KW"/>
</dbReference>
<dbReference type="Gene3D" id="3.40.50.10890">
    <property type="match status" value="1"/>
</dbReference>
<dbReference type="FunCoup" id="I2GXA6">
    <property type="interactions" value="1065"/>
</dbReference>
<feature type="domain" description="Beta-Casp" evidence="14">
    <location>
        <begin position="258"/>
        <end position="384"/>
    </location>
</feature>
<keyword evidence="8" id="KW-0539">Nucleus</keyword>
<dbReference type="STRING" id="1071380.I2GXA6"/>
<keyword evidence="5" id="KW-0540">Nuclease</keyword>
<feature type="domain" description="Pre-mRNA 3'-end-processing endonuclease polyadenylation factor C-term" evidence="15">
    <location>
        <begin position="534"/>
        <end position="780"/>
    </location>
</feature>
<evidence type="ECO:0000256" key="9">
    <source>
        <dbReference type="ARBA" id="ARBA00032592"/>
    </source>
</evidence>
<dbReference type="PANTHER" id="PTHR11203:SF11">
    <property type="entry name" value="CLEAVAGE AND POLYADENYLATION SPECIFICITY FACTOR SUBUNIT 3"/>
    <property type="match status" value="1"/>
</dbReference>
<dbReference type="Gene3D" id="3.60.15.10">
    <property type="entry name" value="Ribonuclease Z/Hydroxyacylglutathione hydrolase-like"/>
    <property type="match status" value="1"/>
</dbReference>
<evidence type="ECO:0000256" key="6">
    <source>
        <dbReference type="ARBA" id="ARBA00022759"/>
    </source>
</evidence>
<keyword evidence="17" id="KW-1185">Reference proteome</keyword>
<dbReference type="AlphaFoldDB" id="I2GXA6"/>
<dbReference type="OMA" id="CKQHITL"/>
<dbReference type="InParanoid" id="I2GXA6"/>
<dbReference type="SUPFAM" id="SSF56281">
    <property type="entry name" value="Metallo-hydrolase/oxidoreductase"/>
    <property type="match status" value="1"/>
</dbReference>
<reference evidence="16 17" key="1">
    <citation type="journal article" date="2011" name="Proc. Natl. Acad. Sci. U.S.A.">
        <title>Evolutionary erosion of yeast sex chromosomes by mating-type switching accidents.</title>
        <authorList>
            <person name="Gordon J.L."/>
            <person name="Armisen D."/>
            <person name="Proux-Wera E."/>
            <person name="Oheigeartaigh S.S."/>
            <person name="Byrne K.P."/>
            <person name="Wolfe K.H."/>
        </authorList>
    </citation>
    <scope>NUCLEOTIDE SEQUENCE [LARGE SCALE GENOMIC DNA]</scope>
    <source>
        <strain evidence="17">ATCC 34711 / CBS 6284 / DSM 70876 / NBRC 10599 / NRRL Y-10934 / UCD 77-7</strain>
    </source>
</reference>
<proteinExistence type="inferred from homology"/>
<dbReference type="SMART" id="SM01098">
    <property type="entry name" value="CPSF73-100_C"/>
    <property type="match status" value="1"/>
</dbReference>
<evidence type="ECO:0000259" key="13">
    <source>
        <dbReference type="SMART" id="SM00849"/>
    </source>
</evidence>
<dbReference type="OrthoDB" id="10249535at2759"/>
<dbReference type="Pfam" id="PF16661">
    <property type="entry name" value="Lactamase_B_6"/>
    <property type="match status" value="1"/>
</dbReference>
<evidence type="ECO:0000256" key="8">
    <source>
        <dbReference type="ARBA" id="ARBA00023242"/>
    </source>
</evidence>
<dbReference type="InterPro" id="IPR022712">
    <property type="entry name" value="Beta_Casp"/>
</dbReference>
<dbReference type="GO" id="GO:0006369">
    <property type="term" value="P:termination of RNA polymerase II transcription"/>
    <property type="evidence" value="ECO:0007669"/>
    <property type="project" value="EnsemblFungi"/>
</dbReference>
<dbReference type="GO" id="GO:0004521">
    <property type="term" value="F:RNA endonuclease activity"/>
    <property type="evidence" value="ECO:0007669"/>
    <property type="project" value="EnsemblFungi"/>
</dbReference>
<dbReference type="Pfam" id="PF07521">
    <property type="entry name" value="RMMBL"/>
    <property type="match status" value="1"/>
</dbReference>
<organism evidence="16 17">
    <name type="scientific">Henningerozyma blattae (strain ATCC 34711 / CBS 6284 / DSM 70876 / NBRC 10599 / NRRL Y-10934 / UCD 77-7)</name>
    <name type="common">Yeast</name>
    <name type="synonym">Tetrapisispora blattae</name>
    <dbReference type="NCBI Taxonomy" id="1071380"/>
    <lineage>
        <taxon>Eukaryota</taxon>
        <taxon>Fungi</taxon>
        <taxon>Dikarya</taxon>
        <taxon>Ascomycota</taxon>
        <taxon>Saccharomycotina</taxon>
        <taxon>Saccharomycetes</taxon>
        <taxon>Saccharomycetales</taxon>
        <taxon>Saccharomycetaceae</taxon>
        <taxon>Henningerozyma</taxon>
    </lineage>
</organism>
<dbReference type="eggNOG" id="KOG1137">
    <property type="taxonomic scope" value="Eukaryota"/>
</dbReference>